<dbReference type="STRING" id="1137799.GZ78_12080"/>
<reference evidence="2 3" key="1">
    <citation type="submission" date="2014-06" db="EMBL/GenBank/DDBJ databases">
        <title>Whole Genome Sequences of Three Symbiotic Endozoicomonas Bacteria.</title>
        <authorList>
            <person name="Neave M.J."/>
            <person name="Apprill A."/>
            <person name="Voolstra C.R."/>
        </authorList>
    </citation>
    <scope>NUCLEOTIDE SEQUENCE [LARGE SCALE GENOMIC DNA]</scope>
    <source>
        <strain evidence="2 3">DSM 25634</strain>
    </source>
</reference>
<proteinExistence type="predicted"/>
<dbReference type="eggNOG" id="COG5476">
    <property type="taxonomic scope" value="Bacteria"/>
</dbReference>
<gene>
    <name evidence="2" type="ORF">GZ78_12080</name>
</gene>
<comment type="caution">
    <text evidence="2">The sequence shown here is derived from an EMBL/GenBank/DDBJ whole genome shotgun (WGS) entry which is preliminary data.</text>
</comment>
<evidence type="ECO:0000259" key="1">
    <source>
        <dbReference type="Pfam" id="PF07171"/>
    </source>
</evidence>
<accession>A0A081NII4</accession>
<organism evidence="2 3">
    <name type="scientific">Endozoicomonas numazuensis</name>
    <dbReference type="NCBI Taxonomy" id="1137799"/>
    <lineage>
        <taxon>Bacteria</taxon>
        <taxon>Pseudomonadati</taxon>
        <taxon>Pseudomonadota</taxon>
        <taxon>Gammaproteobacteria</taxon>
        <taxon>Oceanospirillales</taxon>
        <taxon>Endozoicomonadaceae</taxon>
        <taxon>Endozoicomonas</taxon>
    </lineage>
</organism>
<dbReference type="InterPro" id="IPR010799">
    <property type="entry name" value="MlrC_C"/>
</dbReference>
<evidence type="ECO:0000313" key="2">
    <source>
        <dbReference type="EMBL" id="KEQ18257.1"/>
    </source>
</evidence>
<protein>
    <recommendedName>
        <fullName evidence="1">Microcystin LR degradation protein MlrC C-terminal domain-containing protein</fullName>
    </recommendedName>
</protein>
<sequence>MKGDGYIPNMVQRFPQSGGTAIPVPCGDSVCLKSQGIYIVVNSIRTQVFHPEVFTHFGLSLETLAIVVVKSIFHFHAGFAPVSASIFLMSPPGALNMNFTEIPYTKPDLNKFPWQDTPTLPYPSLL</sequence>
<dbReference type="Pfam" id="PF07171">
    <property type="entry name" value="MlrC_C"/>
    <property type="match status" value="1"/>
</dbReference>
<keyword evidence="3" id="KW-1185">Reference proteome</keyword>
<evidence type="ECO:0000313" key="3">
    <source>
        <dbReference type="Proteomes" id="UP000028073"/>
    </source>
</evidence>
<dbReference type="EMBL" id="JOKH01000002">
    <property type="protein sequence ID" value="KEQ18257.1"/>
    <property type="molecule type" value="Genomic_DNA"/>
</dbReference>
<name>A0A081NII4_9GAMM</name>
<feature type="domain" description="Microcystin LR degradation protein MlrC C-terminal" evidence="1">
    <location>
        <begin position="17"/>
        <end position="106"/>
    </location>
</feature>
<dbReference type="AlphaFoldDB" id="A0A081NII4"/>
<dbReference type="Proteomes" id="UP000028073">
    <property type="component" value="Unassembled WGS sequence"/>
</dbReference>